<dbReference type="InterPro" id="IPR012338">
    <property type="entry name" value="Beta-lactam/transpept-like"/>
</dbReference>
<feature type="transmembrane region" description="Helical" evidence="6">
    <location>
        <begin position="688"/>
        <end position="712"/>
    </location>
</feature>
<dbReference type="GO" id="GO:0032153">
    <property type="term" value="C:cell division site"/>
    <property type="evidence" value="ECO:0007669"/>
    <property type="project" value="TreeGrafter"/>
</dbReference>
<evidence type="ECO:0000256" key="2">
    <source>
        <dbReference type="ARBA" id="ARBA00022692"/>
    </source>
</evidence>
<dbReference type="CDD" id="cd06174">
    <property type="entry name" value="MFS"/>
    <property type="match status" value="1"/>
</dbReference>
<feature type="transmembrane region" description="Helical" evidence="6">
    <location>
        <begin position="481"/>
        <end position="513"/>
    </location>
</feature>
<dbReference type="InterPro" id="IPR001182">
    <property type="entry name" value="FtsW/RodA"/>
</dbReference>
<dbReference type="PANTHER" id="PTHR30474">
    <property type="entry name" value="CELL CYCLE PROTEIN"/>
    <property type="match status" value="1"/>
</dbReference>
<dbReference type="Proteomes" id="UP000003586">
    <property type="component" value="Chromosome"/>
</dbReference>
<evidence type="ECO:0000256" key="4">
    <source>
        <dbReference type="ARBA" id="ARBA00022989"/>
    </source>
</evidence>
<dbReference type="STRING" id="929713.NIASO_05280"/>
<accession>W0F7G6</accession>
<feature type="transmembrane region" description="Helical" evidence="6">
    <location>
        <begin position="765"/>
        <end position="787"/>
    </location>
</feature>
<feature type="transmembrane region" description="Helical" evidence="6">
    <location>
        <begin position="438"/>
        <end position="460"/>
    </location>
</feature>
<dbReference type="GO" id="GO:0008658">
    <property type="term" value="F:penicillin binding"/>
    <property type="evidence" value="ECO:0007669"/>
    <property type="project" value="InterPro"/>
</dbReference>
<evidence type="ECO:0000313" key="9">
    <source>
        <dbReference type="Proteomes" id="UP000003586"/>
    </source>
</evidence>
<dbReference type="Gene3D" id="3.40.710.10">
    <property type="entry name" value="DD-peptidase/beta-lactamase superfamily"/>
    <property type="match status" value="1"/>
</dbReference>
<keyword evidence="9" id="KW-1185">Reference proteome</keyword>
<feature type="transmembrane region" description="Helical" evidence="6">
    <location>
        <begin position="297"/>
        <end position="317"/>
    </location>
</feature>
<keyword evidence="5 6" id="KW-0472">Membrane</keyword>
<dbReference type="InterPro" id="IPR001460">
    <property type="entry name" value="PCN-bd_Tpept"/>
</dbReference>
<keyword evidence="4 6" id="KW-1133">Transmembrane helix</keyword>
<feature type="transmembrane region" description="Helical" evidence="6">
    <location>
        <begin position="571"/>
        <end position="590"/>
    </location>
</feature>
<comment type="subcellular location">
    <subcellularLocation>
        <location evidence="1">Membrane</location>
        <topology evidence="1">Multi-pass membrane protein</topology>
    </subcellularLocation>
</comment>
<reference evidence="8 9" key="1">
    <citation type="submission" date="2013-12" db="EMBL/GenBank/DDBJ databases">
        <authorList>
            <consortium name="DOE Joint Genome Institute"/>
            <person name="Eisen J."/>
            <person name="Huntemann M."/>
            <person name="Han J."/>
            <person name="Chen A."/>
            <person name="Kyrpides N."/>
            <person name="Mavromatis K."/>
            <person name="Markowitz V."/>
            <person name="Palaniappan K."/>
            <person name="Ivanova N."/>
            <person name="Schaumberg A."/>
            <person name="Pati A."/>
            <person name="Liolios K."/>
            <person name="Nordberg H.P."/>
            <person name="Cantor M.N."/>
            <person name="Hua S.X."/>
            <person name="Woyke T."/>
        </authorList>
    </citation>
    <scope>NUCLEOTIDE SEQUENCE [LARGE SCALE GENOMIC DNA]</scope>
    <source>
        <strain evidence="9">DSM 19437</strain>
    </source>
</reference>
<dbReference type="SUPFAM" id="SSF56601">
    <property type="entry name" value="beta-lactamase/transpeptidase-like"/>
    <property type="match status" value="1"/>
</dbReference>
<feature type="transmembrane region" description="Helical" evidence="6">
    <location>
        <begin position="519"/>
        <end position="540"/>
    </location>
</feature>
<feature type="transmembrane region" description="Helical" evidence="6">
    <location>
        <begin position="324"/>
        <end position="344"/>
    </location>
</feature>
<name>W0F7G6_9BACT</name>
<feature type="transmembrane region" description="Helical" evidence="6">
    <location>
        <begin position="356"/>
        <end position="375"/>
    </location>
</feature>
<dbReference type="Pfam" id="PF01098">
    <property type="entry name" value="FTSW_RODA_SPOVE"/>
    <property type="match status" value="2"/>
</dbReference>
<feature type="transmembrane region" description="Helical" evidence="6">
    <location>
        <begin position="408"/>
        <end position="426"/>
    </location>
</feature>
<organism evidence="8 9">
    <name type="scientific">Niabella soli DSM 19437</name>
    <dbReference type="NCBI Taxonomy" id="929713"/>
    <lineage>
        <taxon>Bacteria</taxon>
        <taxon>Pseudomonadati</taxon>
        <taxon>Bacteroidota</taxon>
        <taxon>Chitinophagia</taxon>
        <taxon>Chitinophagales</taxon>
        <taxon>Chitinophagaceae</taxon>
        <taxon>Niabella</taxon>
    </lineage>
</organism>
<dbReference type="KEGG" id="nso:NIASO_05280"/>
<dbReference type="GO" id="GO:0005886">
    <property type="term" value="C:plasma membrane"/>
    <property type="evidence" value="ECO:0007669"/>
    <property type="project" value="TreeGrafter"/>
</dbReference>
<gene>
    <name evidence="8" type="ORF">NIASO_05280</name>
</gene>
<dbReference type="eggNOG" id="COG0772">
    <property type="taxonomic scope" value="Bacteria"/>
</dbReference>
<evidence type="ECO:0000256" key="6">
    <source>
        <dbReference type="SAM" id="Phobius"/>
    </source>
</evidence>
<dbReference type="PANTHER" id="PTHR30474:SF3">
    <property type="entry name" value="PEPTIDOGLYCAN GLYCOSYLTRANSFERASE RODA"/>
    <property type="match status" value="1"/>
</dbReference>
<dbReference type="GO" id="GO:0051301">
    <property type="term" value="P:cell division"/>
    <property type="evidence" value="ECO:0007669"/>
    <property type="project" value="InterPro"/>
</dbReference>
<evidence type="ECO:0000256" key="1">
    <source>
        <dbReference type="ARBA" id="ARBA00004141"/>
    </source>
</evidence>
<keyword evidence="2 6" id="KW-0812">Transmembrane</keyword>
<protein>
    <recommendedName>
        <fullName evidence="7">Penicillin-binding protein transpeptidase domain-containing protein</fullName>
    </recommendedName>
</protein>
<evidence type="ECO:0000256" key="3">
    <source>
        <dbReference type="ARBA" id="ARBA00022960"/>
    </source>
</evidence>
<dbReference type="RefSeq" id="WP_008582999.1">
    <property type="nucleotide sequence ID" value="NZ_CP007035.1"/>
</dbReference>
<dbReference type="OrthoDB" id="9812661at2"/>
<keyword evidence="3" id="KW-0133">Cell shape</keyword>
<evidence type="ECO:0000313" key="8">
    <source>
        <dbReference type="EMBL" id="AHF17291.1"/>
    </source>
</evidence>
<feature type="transmembrane region" description="Helical" evidence="6">
    <location>
        <begin position="724"/>
        <end position="745"/>
    </location>
</feature>
<feature type="transmembrane region" description="Helical" evidence="6">
    <location>
        <begin position="658"/>
        <end position="676"/>
    </location>
</feature>
<sequence length="1348" mass="151920">MNKKIKLYPRRIERLLLLCVTLLLAGMAFVFYQNKRAAFAEADQGYTNGKMLNLVAPVKTPVLVQILTKGGYFTDANYIQFIAGKIKGIIDKEGSLPNLGALNKNSLMIPATEFLNTSSESGKLRFLNAITRLDMDSALYAGESKDPQKFPDQVAVQNEKTSLSVKGKIHFTQEVQQPETAAGGVLVKLTEEFPSGYLDTLSVKNGDEPEAFFARTNPNGSYEFYNLKKESNYRVIAIKPGYDFGPAKGVVAIKGDETFEFKGAPHRIRVLDRTEFRQIKNDKFFTVRTPDDFKKEYFKTLALFLLSFWVFHVVLWLKNYRSDQFILPLLFFLSGTGVLALYSMQDPLRDFIHGTGMARCATGVLLVASVLLFFLKDNPVNRFYHSKWFDPVYNFLPEANKLKAPRGYSWLLLSILLLLALFVAGTGPEGSGVKVNLFGFQVSELSKLLMVVFFAAYFAVKSEYLRNIPDNRWLTQNNIKMLLLFGFLLCIYAALGDLGPAVVLCLTFLFFYSFAKNEFFPMVLAAVIYAVVLMITSIGINSPQHDFLPLVALIATIGTFAYAFFKKRYESIFFIVLIISSFILLAALPFEFTQRLADRNGMFKDIWENQLMGGDQVAQGVWSLNAGGFFGQGLGKGYASVMPAYHTDMILESIGEELGLVALIAIFLAFGLLTYRTLLAARRTGKPFLFYFAAGIAIATMLQFFLITAGTLGLIPMTGISVPFLSKGNAGIIITLLAFIWVLIISNERGDALEMEYVKERYDNVNAYAILTFFAVLLFFIGSLFWYQYKSNEYIVKPALVLNRKGAWQYSYNPRIGIFLRQIRSGNIYDRNGVLLATSSKTAFEKQKSRLIPLGANADLYEEQLKREQHRYYPFGPDLLFWLGDYNKEIANEEEAGYSAEYRHYTMLKGFDVSYTTKQKTSDRYKEDRFLPVTMRESELVNYNYSALVPILKEGMEGKWVEQQNNKNKDIQLSLDVALNERINAVIQGTAASNQFRTSVVAVNAKTGDVLASASNPAPSYKDLKLISNIEQSDYRTIFKQIFQDRVVVPQDLGITFNSRPGSTIKILDATAAMNQYGPAAAQFSYFVYPDEAIHKGEPENMNVDMRTAIVRSSNVYFIKLANDKNLESSLFNLYDALGINILNRGGFHFQRPEDYNSEKYFKEWDQFVAKGKNIFNNQRLMNTRQRLQSRYSDIAWGQGELMVTPLQMAKMSGALSDSGILNPSRFLFKSWSNQLIAPSPVTITKQPQIAPLISDFMREQSVKVAAASGLEVHGKTGSPERDKIVKTGNNKTELKRVTDSWYTFFVHSPKLGAPIAFTIRIEEIGNSEYAKTLAVAILKQLQNAGYF</sequence>
<dbReference type="Pfam" id="PF00905">
    <property type="entry name" value="Transpeptidase"/>
    <property type="match status" value="1"/>
</dbReference>
<evidence type="ECO:0000256" key="5">
    <source>
        <dbReference type="ARBA" id="ARBA00023136"/>
    </source>
</evidence>
<dbReference type="EMBL" id="CP007035">
    <property type="protein sequence ID" value="AHF17291.1"/>
    <property type="molecule type" value="Genomic_DNA"/>
</dbReference>
<evidence type="ECO:0000259" key="7">
    <source>
        <dbReference type="Pfam" id="PF00905"/>
    </source>
</evidence>
<dbReference type="GO" id="GO:0015648">
    <property type="term" value="F:lipid-linked peptidoglycan transporter activity"/>
    <property type="evidence" value="ECO:0007669"/>
    <property type="project" value="TreeGrafter"/>
</dbReference>
<feature type="domain" description="Penicillin-binding protein transpeptidase" evidence="7">
    <location>
        <begin position="999"/>
        <end position="1341"/>
    </location>
</feature>
<dbReference type="eggNOG" id="COG0768">
    <property type="taxonomic scope" value="Bacteria"/>
</dbReference>
<dbReference type="GO" id="GO:0008360">
    <property type="term" value="P:regulation of cell shape"/>
    <property type="evidence" value="ECO:0007669"/>
    <property type="project" value="UniProtKB-KW"/>
</dbReference>
<proteinExistence type="predicted"/>
<feature type="transmembrane region" description="Helical" evidence="6">
    <location>
        <begin position="547"/>
        <end position="565"/>
    </location>
</feature>
<dbReference type="HOGENOM" id="CLU_259755_0_0_10"/>